<evidence type="ECO:0000313" key="3">
    <source>
        <dbReference type="Proteomes" id="UP000244005"/>
    </source>
</evidence>
<evidence type="ECO:0000313" key="2">
    <source>
        <dbReference type="EMBL" id="PTQ36861.1"/>
    </source>
</evidence>
<accession>A0A2R6WSN1</accession>
<dbReference type="Proteomes" id="UP000244005">
    <property type="component" value="Unassembled WGS sequence"/>
</dbReference>
<name>A0A2R6WSN1_MARPO</name>
<dbReference type="Gramene" id="Mp1g24130.1">
    <property type="protein sequence ID" value="Mp1g24130.1.cds1"/>
    <property type="gene ID" value="Mp1g24130"/>
</dbReference>
<keyword evidence="3" id="KW-1185">Reference proteome</keyword>
<reference evidence="3" key="1">
    <citation type="journal article" date="2017" name="Cell">
        <title>Insights into land plant evolution garnered from the Marchantia polymorpha genome.</title>
        <authorList>
            <person name="Bowman J.L."/>
            <person name="Kohchi T."/>
            <person name="Yamato K.T."/>
            <person name="Jenkins J."/>
            <person name="Shu S."/>
            <person name="Ishizaki K."/>
            <person name="Yamaoka S."/>
            <person name="Nishihama R."/>
            <person name="Nakamura Y."/>
            <person name="Berger F."/>
            <person name="Adam C."/>
            <person name="Aki S.S."/>
            <person name="Althoff F."/>
            <person name="Araki T."/>
            <person name="Arteaga-Vazquez M.A."/>
            <person name="Balasubrmanian S."/>
            <person name="Barry K."/>
            <person name="Bauer D."/>
            <person name="Boehm C.R."/>
            <person name="Briginshaw L."/>
            <person name="Caballero-Perez J."/>
            <person name="Catarino B."/>
            <person name="Chen F."/>
            <person name="Chiyoda S."/>
            <person name="Chovatia M."/>
            <person name="Davies K.M."/>
            <person name="Delmans M."/>
            <person name="Demura T."/>
            <person name="Dierschke T."/>
            <person name="Dolan L."/>
            <person name="Dorantes-Acosta A.E."/>
            <person name="Eklund D.M."/>
            <person name="Florent S.N."/>
            <person name="Flores-Sandoval E."/>
            <person name="Fujiyama A."/>
            <person name="Fukuzawa H."/>
            <person name="Galik B."/>
            <person name="Grimanelli D."/>
            <person name="Grimwood J."/>
            <person name="Grossniklaus U."/>
            <person name="Hamada T."/>
            <person name="Haseloff J."/>
            <person name="Hetherington A.J."/>
            <person name="Higo A."/>
            <person name="Hirakawa Y."/>
            <person name="Hundley H.N."/>
            <person name="Ikeda Y."/>
            <person name="Inoue K."/>
            <person name="Inoue S.I."/>
            <person name="Ishida S."/>
            <person name="Jia Q."/>
            <person name="Kakita M."/>
            <person name="Kanazawa T."/>
            <person name="Kawai Y."/>
            <person name="Kawashima T."/>
            <person name="Kennedy M."/>
            <person name="Kinose K."/>
            <person name="Kinoshita T."/>
            <person name="Kohara Y."/>
            <person name="Koide E."/>
            <person name="Komatsu K."/>
            <person name="Kopischke S."/>
            <person name="Kubo M."/>
            <person name="Kyozuka J."/>
            <person name="Lagercrantz U."/>
            <person name="Lin S.S."/>
            <person name="Lindquist E."/>
            <person name="Lipzen A.M."/>
            <person name="Lu C.W."/>
            <person name="De Luna E."/>
            <person name="Martienssen R.A."/>
            <person name="Minamino N."/>
            <person name="Mizutani M."/>
            <person name="Mizutani M."/>
            <person name="Mochizuki N."/>
            <person name="Monte I."/>
            <person name="Mosher R."/>
            <person name="Nagasaki H."/>
            <person name="Nakagami H."/>
            <person name="Naramoto S."/>
            <person name="Nishitani K."/>
            <person name="Ohtani M."/>
            <person name="Okamoto T."/>
            <person name="Okumura M."/>
            <person name="Phillips J."/>
            <person name="Pollak B."/>
            <person name="Reinders A."/>
            <person name="Rovekamp M."/>
            <person name="Sano R."/>
            <person name="Sawa S."/>
            <person name="Schmid M.W."/>
            <person name="Shirakawa M."/>
            <person name="Solano R."/>
            <person name="Spunde A."/>
            <person name="Suetsugu N."/>
            <person name="Sugano S."/>
            <person name="Sugiyama A."/>
            <person name="Sun R."/>
            <person name="Suzuki Y."/>
            <person name="Takenaka M."/>
            <person name="Takezawa D."/>
            <person name="Tomogane H."/>
            <person name="Tsuzuki M."/>
            <person name="Ueda T."/>
            <person name="Umeda M."/>
            <person name="Ward J.M."/>
            <person name="Watanabe Y."/>
            <person name="Yazaki K."/>
            <person name="Yokoyama R."/>
            <person name="Yoshitake Y."/>
            <person name="Yotsui I."/>
            <person name="Zachgo S."/>
            <person name="Schmutz J."/>
        </authorList>
    </citation>
    <scope>NUCLEOTIDE SEQUENCE [LARGE SCALE GENOMIC DNA]</scope>
    <source>
        <strain evidence="3">Tak-1</strain>
    </source>
</reference>
<gene>
    <name evidence="2" type="ORF">MARPO_0061s0108</name>
</gene>
<proteinExistence type="predicted"/>
<dbReference type="AlphaFoldDB" id="A0A2R6WSN1"/>
<feature type="compositionally biased region" description="Polar residues" evidence="1">
    <location>
        <begin position="121"/>
        <end position="130"/>
    </location>
</feature>
<organism evidence="2 3">
    <name type="scientific">Marchantia polymorpha</name>
    <name type="common">Common liverwort</name>
    <name type="synonym">Marchantia aquatica</name>
    <dbReference type="NCBI Taxonomy" id="3197"/>
    <lineage>
        <taxon>Eukaryota</taxon>
        <taxon>Viridiplantae</taxon>
        <taxon>Streptophyta</taxon>
        <taxon>Embryophyta</taxon>
        <taxon>Marchantiophyta</taxon>
        <taxon>Marchantiopsida</taxon>
        <taxon>Marchantiidae</taxon>
        <taxon>Marchantiales</taxon>
        <taxon>Marchantiaceae</taxon>
        <taxon>Marchantia</taxon>
    </lineage>
</organism>
<feature type="region of interest" description="Disordered" evidence="1">
    <location>
        <begin position="78"/>
        <end position="97"/>
    </location>
</feature>
<dbReference type="EMBL" id="KZ772733">
    <property type="protein sequence ID" value="PTQ36861.1"/>
    <property type="molecule type" value="Genomic_DNA"/>
</dbReference>
<feature type="compositionally biased region" description="Pro residues" evidence="1">
    <location>
        <begin position="80"/>
        <end position="93"/>
    </location>
</feature>
<evidence type="ECO:0000256" key="1">
    <source>
        <dbReference type="SAM" id="MobiDB-lite"/>
    </source>
</evidence>
<protein>
    <submittedName>
        <fullName evidence="2">Uncharacterized protein</fullName>
    </submittedName>
</protein>
<sequence>MLKENERREKISAAAAPLLPQLPSLPPPLRFCCCCRCRNCTSPFQATCTVPHSIQYSRDKNITQSPLALALPQSFAAPISSPPRAPGPRPLAPWGPDVRPVLRRVARRLPTAAPAGAVDSLYSNRPTTDGSFPVTGRPSGAPSIHPSRHRSIHLWARALEAHDPKLRQP</sequence>
<feature type="region of interest" description="Disordered" evidence="1">
    <location>
        <begin position="117"/>
        <end position="149"/>
    </location>
</feature>